<comment type="caution">
    <text evidence="1">The sequence shown here is derived from an EMBL/GenBank/DDBJ whole genome shotgun (WGS) entry which is preliminary data.</text>
</comment>
<dbReference type="AlphaFoldDB" id="A0A645DAJ9"/>
<evidence type="ECO:0000313" key="1">
    <source>
        <dbReference type="EMBL" id="MPM86098.1"/>
    </source>
</evidence>
<organism evidence="1">
    <name type="scientific">bioreactor metagenome</name>
    <dbReference type="NCBI Taxonomy" id="1076179"/>
    <lineage>
        <taxon>unclassified sequences</taxon>
        <taxon>metagenomes</taxon>
        <taxon>ecological metagenomes</taxon>
    </lineage>
</organism>
<reference evidence="1" key="1">
    <citation type="submission" date="2019-08" db="EMBL/GenBank/DDBJ databases">
        <authorList>
            <person name="Kucharzyk K."/>
            <person name="Murdoch R.W."/>
            <person name="Higgins S."/>
            <person name="Loffler F."/>
        </authorList>
    </citation>
    <scope>NUCLEOTIDE SEQUENCE</scope>
</reference>
<gene>
    <name evidence="1" type="ORF">SDC9_133181</name>
</gene>
<dbReference type="EMBL" id="VSSQ01034224">
    <property type="protein sequence ID" value="MPM86098.1"/>
    <property type="molecule type" value="Genomic_DNA"/>
</dbReference>
<accession>A0A645DAJ9</accession>
<proteinExistence type="predicted"/>
<name>A0A645DAJ9_9ZZZZ</name>
<protein>
    <submittedName>
        <fullName evidence="1">Uncharacterized protein</fullName>
    </submittedName>
</protein>
<sequence>MRPYDHAVAFGVSDFDQRASHVFVAGVVAFLDENFNLGVFFEIVYDNAAGAVAIIVVIIEDAKLCNMHDLVKIFRCNDAHVGIGGTHPEHPTIALPFEYRR</sequence>